<dbReference type="Pfam" id="PF09347">
    <property type="entry name" value="DUF1989"/>
    <property type="match status" value="1"/>
</dbReference>
<keyword evidence="3" id="KW-1185">Reference proteome</keyword>
<dbReference type="PANTHER" id="PTHR31527">
    <property type="entry name" value="RE64534P"/>
    <property type="match status" value="1"/>
</dbReference>
<dbReference type="EMBL" id="DF933811">
    <property type="protein sequence ID" value="GAM34444.1"/>
    <property type="molecule type" value="Genomic_DNA"/>
</dbReference>
<dbReference type="Proteomes" id="UP000053095">
    <property type="component" value="Unassembled WGS sequence"/>
</dbReference>
<accession>A0A6V8H5A1</accession>
<feature type="domain" description="DUF1989" evidence="1">
    <location>
        <begin position="16"/>
        <end position="179"/>
    </location>
</feature>
<reference evidence="3" key="1">
    <citation type="journal article" date="2015" name="Genome Announc.">
        <title>Draft genome sequence of Talaromyces cellulolyticus strain Y-94, a source of lignocellulosic biomass-degrading enzymes.</title>
        <authorList>
            <person name="Fujii T."/>
            <person name="Koike H."/>
            <person name="Sawayama S."/>
            <person name="Yano S."/>
            <person name="Inoue H."/>
        </authorList>
    </citation>
    <scope>NUCLEOTIDE SEQUENCE [LARGE SCALE GENOMIC DNA]</scope>
    <source>
        <strain evidence="3">Y-94</strain>
    </source>
</reference>
<evidence type="ECO:0000259" key="1">
    <source>
        <dbReference type="Pfam" id="PF09347"/>
    </source>
</evidence>
<dbReference type="PANTHER" id="PTHR31527:SF0">
    <property type="entry name" value="RE64534P"/>
    <property type="match status" value="1"/>
</dbReference>
<comment type="caution">
    <text evidence="2">The sequence shown here is derived from an EMBL/GenBank/DDBJ whole genome shotgun (WGS) entry which is preliminary data.</text>
</comment>
<gene>
    <name evidence="2" type="ORF">TCE0_015r02029</name>
</gene>
<name>A0A6V8H5A1_TALPI</name>
<organism evidence="2 3">
    <name type="scientific">Talaromyces pinophilus</name>
    <name type="common">Penicillium pinophilum</name>
    <dbReference type="NCBI Taxonomy" id="128442"/>
    <lineage>
        <taxon>Eukaryota</taxon>
        <taxon>Fungi</taxon>
        <taxon>Dikarya</taxon>
        <taxon>Ascomycota</taxon>
        <taxon>Pezizomycotina</taxon>
        <taxon>Eurotiomycetes</taxon>
        <taxon>Eurotiomycetidae</taxon>
        <taxon>Eurotiales</taxon>
        <taxon>Trichocomaceae</taxon>
        <taxon>Talaromyces</taxon>
        <taxon>Talaromyces sect. Talaromyces</taxon>
    </lineage>
</organism>
<sequence length="205" mass="21547">MAATKAAAFLGSQQCLPAKTGIAVPLSKGQLIRVINTHGKQVVDTWAFDSQDPTSHLSMEHTRASLLKISIGIGDTLVTNSRTPILTLVADTSPGVHDSLIAACDSHRYAQLGVKEYHVNCVDNLHEALKALGTSIRSVPSPLNLFMNVPVAGDGSLSFAEPVCEAGQSCTLRAETDLILVMSACPQDVTPVNGGACADIHFTVT</sequence>
<evidence type="ECO:0000313" key="2">
    <source>
        <dbReference type="EMBL" id="GAM34444.1"/>
    </source>
</evidence>
<dbReference type="InterPro" id="IPR018959">
    <property type="entry name" value="DUF1989"/>
</dbReference>
<evidence type="ECO:0000313" key="3">
    <source>
        <dbReference type="Proteomes" id="UP000053095"/>
    </source>
</evidence>
<protein>
    <recommendedName>
        <fullName evidence="1">DUF1989 domain-containing protein</fullName>
    </recommendedName>
</protein>
<dbReference type="AlphaFoldDB" id="A0A6V8H5A1"/>
<proteinExistence type="predicted"/>